<evidence type="ECO:0000259" key="2">
    <source>
        <dbReference type="Pfam" id="PF04069"/>
    </source>
</evidence>
<dbReference type="EMBL" id="JAMFMB010000035">
    <property type="protein sequence ID" value="MCL6285703.1"/>
    <property type="molecule type" value="Genomic_DNA"/>
</dbReference>
<evidence type="ECO:0000256" key="1">
    <source>
        <dbReference type="SAM" id="SignalP"/>
    </source>
</evidence>
<reference evidence="3" key="1">
    <citation type="submission" date="2022-05" db="EMBL/GenBank/DDBJ databases">
        <authorList>
            <person name="Park J.-S."/>
        </authorList>
    </citation>
    <scope>NUCLEOTIDE SEQUENCE</scope>
    <source>
        <strain evidence="3">2012CJ41-6</strain>
    </source>
</reference>
<feature type="signal peptide" evidence="1">
    <location>
        <begin position="1"/>
        <end position="45"/>
    </location>
</feature>
<dbReference type="RefSeq" id="WP_249712752.1">
    <property type="nucleotide sequence ID" value="NZ_JAMFMB010000035.1"/>
</dbReference>
<dbReference type="Gene3D" id="3.40.190.100">
    <property type="entry name" value="Glycine betaine-binding periplasmic protein, domain 2"/>
    <property type="match status" value="1"/>
</dbReference>
<feature type="chain" id="PRO_5045569117" evidence="1">
    <location>
        <begin position="46"/>
        <end position="339"/>
    </location>
</feature>
<comment type="caution">
    <text evidence="3">The sequence shown here is derived from an EMBL/GenBank/DDBJ whole genome shotgun (WGS) entry which is preliminary data.</text>
</comment>
<proteinExistence type="predicted"/>
<keyword evidence="1" id="KW-0732">Signal</keyword>
<dbReference type="InterPro" id="IPR007210">
    <property type="entry name" value="ABC_Gly_betaine_transp_sub-bd"/>
</dbReference>
<gene>
    <name evidence="3" type="ORF">M3P21_19420</name>
</gene>
<dbReference type="Gene3D" id="3.10.105.10">
    <property type="entry name" value="Dipeptide-binding Protein, Domain 3"/>
    <property type="match status" value="1"/>
</dbReference>
<dbReference type="Pfam" id="PF04069">
    <property type="entry name" value="OpuAC"/>
    <property type="match status" value="1"/>
</dbReference>
<organism evidence="3 4">
    <name type="scientific">Ruegeria spongiae</name>
    <dbReference type="NCBI Taxonomy" id="2942209"/>
    <lineage>
        <taxon>Bacteria</taxon>
        <taxon>Pseudomonadati</taxon>
        <taxon>Pseudomonadota</taxon>
        <taxon>Alphaproteobacteria</taxon>
        <taxon>Rhodobacterales</taxon>
        <taxon>Roseobacteraceae</taxon>
        <taxon>Ruegeria</taxon>
    </lineage>
</organism>
<dbReference type="Proteomes" id="UP001203880">
    <property type="component" value="Unassembled WGS sequence"/>
</dbReference>
<protein>
    <submittedName>
        <fullName evidence="3">Amino acid-binding protein</fullName>
    </submittedName>
</protein>
<feature type="domain" description="ABC-type glycine betaine transport system substrate-binding" evidence="2">
    <location>
        <begin position="47"/>
        <end position="328"/>
    </location>
</feature>
<evidence type="ECO:0000313" key="4">
    <source>
        <dbReference type="Proteomes" id="UP001203880"/>
    </source>
</evidence>
<accession>A0ABT0Q942</accession>
<keyword evidence="4" id="KW-1185">Reference proteome</keyword>
<dbReference type="SUPFAM" id="SSF53850">
    <property type="entry name" value="Periplasmic binding protein-like II"/>
    <property type="match status" value="1"/>
</dbReference>
<name>A0ABT0Q942_9RHOB</name>
<sequence length="339" mass="36999">MSWARVWVLSLIENPFGEEFDMFPNKLMTLCCAAALMAHGPAAMAADVVIGVPNWPSVQATAHILKVAVEDRLDLEVELQDGSNTAVFEGMDAGTVHVHPEAWLPNLDHLKRQYVDGKKSIKLSPHAAEGTQAMCVSKGTADRTGITDLKQLRDPDMAKNFDTDGNGKGEVWIGADGWGSTPIEQVRARSYGYDKTMDLKVMEESTALADVEAAIEADRNIVFFCYTPHHMFVLYDLVVLNEPAHDADQWVIVPPSPTPGWLEKSTAGVAWDTASLNIGYATSLESEQPDLAAMLGKVSLDTETLSAMTYALAVENQDPAEFAKAWVEANADTVDGWFQ</sequence>
<evidence type="ECO:0000313" key="3">
    <source>
        <dbReference type="EMBL" id="MCL6285703.1"/>
    </source>
</evidence>
<dbReference type="Gene3D" id="3.40.190.10">
    <property type="entry name" value="Periplasmic binding protein-like II"/>
    <property type="match status" value="1"/>
</dbReference>
<dbReference type="CDD" id="cd13642">
    <property type="entry name" value="PBP2_BCP_1"/>
    <property type="match status" value="1"/>
</dbReference>